<feature type="domain" description="SLH" evidence="3">
    <location>
        <begin position="2310"/>
        <end position="2370"/>
    </location>
</feature>
<feature type="domain" description="Fibronectin type-III" evidence="2">
    <location>
        <begin position="1424"/>
        <end position="1514"/>
    </location>
</feature>
<dbReference type="InterPro" id="IPR013783">
    <property type="entry name" value="Ig-like_fold"/>
</dbReference>
<feature type="domain" description="SLH" evidence="3">
    <location>
        <begin position="2371"/>
        <end position="2434"/>
    </location>
</feature>
<evidence type="ECO:0000256" key="1">
    <source>
        <dbReference type="SAM" id="MobiDB-lite"/>
    </source>
</evidence>
<dbReference type="InterPro" id="IPR003961">
    <property type="entry name" value="FN3_dom"/>
</dbReference>
<dbReference type="Gene3D" id="2.60.40.10">
    <property type="entry name" value="Immunoglobulins"/>
    <property type="match status" value="13"/>
</dbReference>
<dbReference type="PANTHER" id="PTHR47135:SF1">
    <property type="entry name" value="FIBRONECTIN TYPE III DOMAIN-CONTAINING PROTEIN 7"/>
    <property type="match status" value="1"/>
</dbReference>
<feature type="compositionally biased region" description="Low complexity" evidence="1">
    <location>
        <begin position="2266"/>
        <end position="2282"/>
    </location>
</feature>
<dbReference type="Pfam" id="PF00395">
    <property type="entry name" value="SLH"/>
    <property type="match status" value="3"/>
</dbReference>
<gene>
    <name evidence="4" type="ORF">SAMN05720606_11864</name>
</gene>
<dbReference type="NCBIfam" id="NF047446">
    <property type="entry name" value="barrel_OmpL47"/>
    <property type="match status" value="3"/>
</dbReference>
<feature type="compositionally biased region" description="Basic and acidic residues" evidence="1">
    <location>
        <begin position="2283"/>
        <end position="2300"/>
    </location>
</feature>
<feature type="region of interest" description="Disordered" evidence="1">
    <location>
        <begin position="2266"/>
        <end position="2308"/>
    </location>
</feature>
<dbReference type="PROSITE" id="PS51272">
    <property type="entry name" value="SLH"/>
    <property type="match status" value="3"/>
</dbReference>
<feature type="domain" description="Fibronectin type-III" evidence="2">
    <location>
        <begin position="1586"/>
        <end position="1672"/>
    </location>
</feature>
<dbReference type="STRING" id="582692.SAMN05720606_11864"/>
<dbReference type="Pfam" id="PF00041">
    <property type="entry name" value="fn3"/>
    <property type="match status" value="4"/>
</dbReference>
<feature type="domain" description="Fibronectin type-III" evidence="2">
    <location>
        <begin position="1000"/>
        <end position="1089"/>
    </location>
</feature>
<evidence type="ECO:0000259" key="2">
    <source>
        <dbReference type="PROSITE" id="PS50853"/>
    </source>
</evidence>
<feature type="domain" description="Fibronectin type-III" evidence="2">
    <location>
        <begin position="1179"/>
        <end position="1260"/>
    </location>
</feature>
<dbReference type="CDD" id="cd00063">
    <property type="entry name" value="FN3"/>
    <property type="match status" value="8"/>
</dbReference>
<proteinExistence type="predicted"/>
<dbReference type="PANTHER" id="PTHR47135">
    <property type="entry name" value="FIBRONECTIN TYPE III DOMAIN-CONTAINING PROTEIN 7"/>
    <property type="match status" value="1"/>
</dbReference>
<organism evidence="4 5">
    <name type="scientific">Paenibacillus polysaccharolyticus</name>
    <dbReference type="NCBI Taxonomy" id="582692"/>
    <lineage>
        <taxon>Bacteria</taxon>
        <taxon>Bacillati</taxon>
        <taxon>Bacillota</taxon>
        <taxon>Bacilli</taxon>
        <taxon>Bacillales</taxon>
        <taxon>Paenibacillaceae</taxon>
        <taxon>Paenibacillus</taxon>
    </lineage>
</organism>
<evidence type="ECO:0000259" key="3">
    <source>
        <dbReference type="PROSITE" id="PS51272"/>
    </source>
</evidence>
<feature type="domain" description="SLH" evidence="3">
    <location>
        <begin position="2435"/>
        <end position="2498"/>
    </location>
</feature>
<accession>A0A1G5L0Z3</accession>
<dbReference type="Pfam" id="PF17957">
    <property type="entry name" value="Big_7"/>
    <property type="match status" value="1"/>
</dbReference>
<sequence length="2501" mass="273292">MKNSRKRLKKQAEQMSKVMLAFALLSPQTWIPEWSQAGTAMAATVENIGVVSDTSSLKAVQSSKVKVEMNNDGKYRIVLLPSTNVFYGGDTGNVSTIIDHHGTAINFKSLPLNYYRINNNVIEMSRQKDNVEYILRVSIVNATSQGGYMKVELEAINRSGSALNLGGTFYWDTMVNGNDASPFEVIQNGWRNYSGGVQVTAFYANTYNVVNADRVFMGQYQSPDSAQLTGGSAPSAYTPGQIVNASDTAAQFWWDARSTGNQGSRKFSTIVGIGPQNVPPSFTLTAPASGQTYYKGEQLQISGTTRDNDAGDLLTVKWSIDGGPENVLTQITATGSNQAFNTSYTLPDTLPDGSHYLQVWVMDDKGGVSSAGTVNFLVRSFVVPGTPTYTLVNNNNLTVNWDKRVNDASVTYELKNMTTNQTYDTGTSNTRQLTGLTPNTSYSFAVRAKNSSGAYTGYSATSSKYTLANPPADVAASQIGNNVTASWTTNGNPAGTRYKTEIRNVNGQVLQSSTTTSTSMTTALTGLEDGRYELHVAALNAEGIQTAFVLAGQIMKDTTGPSAPSITLTPSTWTKEEVLVTVEAGTDQWSGTQKTEVKIGLTGEWREYTGPFTMNDEGSTTITVRSVDAFGNLGQESRVTARVDRTAPTPPLISLNPAEWTKESVVVTLTEGTDDASGIALTQYKLGESTQWIDYKTPFILKDEGVTAIYARSIDRASNVSALTSTVARIDKTAPEQPVIQLSEADWTREDVSFVITSGTDEGSGTSKTQYRLTEHGPWLDYLGEVTIKDEGETVVYARTFDRVGNVSMLAQATARIDKTAPTEPEISLSQPGWSKEAVQFTIAGSVDDRKITYEYRLENEPYTTGNKGTVNTDGATVIYARAKDAVGNVSREVSRTVYVDKTLPNISFTPEGAAWTDENITATVQFADSHSGIDGTQRFYQITAQAEAQGDWLEAESDQQSISISSEGTWYIHAKTADRAGNTVQVTSSPYRIQRKPNQPTQVQWSTVGETSVTLIADLPSGETYNAGYQYEIKNRTTGQSWTLQYPNNSLVNDTLSGGRVYEYEVRARNHTGVSEPAIVSVLTLPPSPTEVRIQKVDAEPSLAKVDFDHVQGATAYRVTATDSNGRIVFEQTITDPESLPYISNLAPGMVHTISVTPMNASGAGASCVAAFMSLPAAPGEFAAVQIREHDISMTWESVTSATYYALARNGDTIYEGGELSFKDAGLESGTDYSYTVVAENETGSGPYASLPLLRTLPAQVTGLHVTDASHSSLPLNWEAVHGAEAYEVWSNGEKVGEITADKNAWTLTNLNPGSAYQLEVRAVNRAGHGMSSSITGLTIPKSPIGLHVVRATEQGATLSWEAVAGADKYRVTIDGQTYEMSGTELTVKNLSGSNLYTYEVQAGNAAGYSEGVTSTVLTLPRRPEGLQVSLTEETQIGIRWQAVPTAEMYIVMINGAETGRTSDLEYRAEGLLPGQEYTLQVQAVNAAGAGAQAELVRLSKPRRPTNIKMQPDVHVTRLSWSAVPGASEYVILQEDKEVYRGMDTDAVITGLEAGRWHHYRLFAVNRQSSRSEATEVSFLTLPIKPEKVDVRDVTENGLSLDFTDTGVRGADQYIIERNGREVARMEASETQFVEEHLKPGTMYTYVIRAVNASGTGAPLTIRTMTQTLPLTTDTIEVISGTYSQDISWEAVTGAVAYEIRNQATGEVTSVSEPHAHLVSMEDGTLYRLEIVAVNEQGQRSKPVQIETLTKPLAPQTASVEQFTDRSVKLDLSEISVRGVEQFIIRRDGVEIARISANQTDQKQFEDSGLVPGERYTYSIHTFNTSGESETGFNLDVRTLPATVDEVLSAQEIGEEDAVLVWPKVQGAEGYIVRINNEEVTRLDDANTTEFRLTNLSSAEVYDKIKVIPINSAGEGAAIVVAPFYTLPRIDSLDMRVFPESDHIKLEWDFSYPNETFVIVLDGVEQYRGRNQEYVVDGLEAGKQYQLEVYTENGEQTASEKRSYSLLTKPGSPIKVAYEATKDQVHLLLEETRAAGAEQFSIERNGLEIARISAKETRYEDTDLERGTRYNYVIRAINASGTSDDGFMLQAVTLPGKLNVPPIVQDRSVSGATLVWELVPGAEGYRIYQNKEVVGTTAETSLQISGLTSAAKYDDFSIIPYNEAGEGEGMKVREFEMLPSLLESITATAKGPDHILLTWRLETQNEIVVIAYKDQEIYRGQKREYVWKGLDAERHYEISAWTENTAGEASEKKSAAAVTISVPVVSSNGGSAGNNTSTTNSKDQDENSKDKNEEKDKDTTNTQPGGITSRRVAFLDIDQTFNKDQITWLAEHNIIQGVSSTRYEPRRPITRAEFTALIVRLMRLDISLKPSHVFQDVNETDWFAPEINTAAERDVVQGMGNGKFAPHALVTREQASKIIANVVHQIRSEPITSHKTFTDQVDVSNWAKEEVAELAGIYMINGYEDGSFRPLQALSRAEAAALIFRLNKLMQVIASDADSL</sequence>
<protein>
    <submittedName>
        <fullName evidence="4">S-layer homology domain-containing protein</fullName>
    </submittedName>
</protein>
<dbReference type="Proteomes" id="UP000198538">
    <property type="component" value="Unassembled WGS sequence"/>
</dbReference>
<dbReference type="InterPro" id="IPR001119">
    <property type="entry name" value="SLH_dom"/>
</dbReference>
<feature type="domain" description="Fibronectin type-III" evidence="2">
    <location>
        <begin position="383"/>
        <end position="469"/>
    </location>
</feature>
<feature type="domain" description="Fibronectin type-III" evidence="2">
    <location>
        <begin position="1261"/>
        <end position="1344"/>
    </location>
</feature>
<dbReference type="InterPro" id="IPR058094">
    <property type="entry name" value="Ig-like_OmpL47-like"/>
</dbReference>
<reference evidence="5" key="1">
    <citation type="submission" date="2016-10" db="EMBL/GenBank/DDBJ databases">
        <authorList>
            <person name="Varghese N."/>
            <person name="Submissions S."/>
        </authorList>
    </citation>
    <scope>NUCLEOTIDE SEQUENCE [LARGE SCALE GENOMIC DNA]</scope>
    <source>
        <strain evidence="5">BL9</strain>
    </source>
</reference>
<dbReference type="RefSeq" id="WP_090924017.1">
    <property type="nucleotide sequence ID" value="NZ_FMVM01000018.1"/>
</dbReference>
<keyword evidence="5" id="KW-1185">Reference proteome</keyword>
<dbReference type="SUPFAM" id="SSF49265">
    <property type="entry name" value="Fibronectin type III"/>
    <property type="match status" value="8"/>
</dbReference>
<dbReference type="SMART" id="SM00060">
    <property type="entry name" value="FN3"/>
    <property type="match status" value="19"/>
</dbReference>
<name>A0A1G5L0Z3_9BACL</name>
<evidence type="ECO:0000313" key="5">
    <source>
        <dbReference type="Proteomes" id="UP000198538"/>
    </source>
</evidence>
<dbReference type="EMBL" id="FMVM01000018">
    <property type="protein sequence ID" value="SCZ06018.1"/>
    <property type="molecule type" value="Genomic_DNA"/>
</dbReference>
<dbReference type="InterPro" id="IPR036116">
    <property type="entry name" value="FN3_sf"/>
</dbReference>
<dbReference type="PROSITE" id="PS50853">
    <property type="entry name" value="FN3"/>
    <property type="match status" value="6"/>
</dbReference>
<evidence type="ECO:0000313" key="4">
    <source>
        <dbReference type="EMBL" id="SCZ06018.1"/>
    </source>
</evidence>